<feature type="transmembrane region" description="Helical" evidence="1">
    <location>
        <begin position="165"/>
        <end position="185"/>
    </location>
</feature>
<feature type="domain" description="Urease accessory protein UreH-like transmembrane" evidence="2">
    <location>
        <begin position="11"/>
        <end position="211"/>
    </location>
</feature>
<dbReference type="PANTHER" id="PTHR42208">
    <property type="entry name" value="HEAVY METAL TRANSPORTER-RELATED"/>
    <property type="match status" value="1"/>
</dbReference>
<keyword evidence="1" id="KW-0472">Membrane</keyword>
<dbReference type="EMBL" id="BMIJ01000003">
    <property type="protein sequence ID" value="GGB89978.1"/>
    <property type="molecule type" value="Genomic_DNA"/>
</dbReference>
<proteinExistence type="predicted"/>
<dbReference type="Pfam" id="PF13386">
    <property type="entry name" value="DsbD_2"/>
    <property type="match status" value="1"/>
</dbReference>
<keyword evidence="1" id="KW-1133">Transmembrane helix</keyword>
<feature type="transmembrane region" description="Helical" evidence="1">
    <location>
        <begin position="197"/>
        <end position="218"/>
    </location>
</feature>
<evidence type="ECO:0000313" key="3">
    <source>
        <dbReference type="EMBL" id="GGB89978.1"/>
    </source>
</evidence>
<dbReference type="PANTHER" id="PTHR42208:SF1">
    <property type="entry name" value="HEAVY METAL TRANSPORTER"/>
    <property type="match status" value="1"/>
</dbReference>
<sequence>MTDSLAFSTSLVLGLLGATHCVGMCGGIAASVSMSQTKAKSGFWLILAYNIGRISSYAVAGALIGLIGHQISSGGAAVLLRTLAGMLLIAMGLYVAQWWQLLTRLERAGGLLWRHLRPFAAQLLPADTLPRALLLGALWGWLPCGLVYSTLLWSSAAGHWHDSALLMIGFGIGTLPAMLTTGLLAQQVRVLMQNQGVRRGAGILIILFGIYTLPFSALTGSF</sequence>
<reference evidence="4" key="1">
    <citation type="journal article" date="2019" name="Int. J. Syst. Evol. Microbiol.">
        <title>The Global Catalogue of Microorganisms (GCM) 10K type strain sequencing project: providing services to taxonomists for standard genome sequencing and annotation.</title>
        <authorList>
            <consortium name="The Broad Institute Genomics Platform"/>
            <consortium name="The Broad Institute Genome Sequencing Center for Infectious Disease"/>
            <person name="Wu L."/>
            <person name="Ma J."/>
        </authorList>
    </citation>
    <scope>NUCLEOTIDE SEQUENCE [LARGE SCALE GENOMIC DNA]</scope>
    <source>
        <strain evidence="4">CGMCC 1.15341</strain>
    </source>
</reference>
<keyword evidence="4" id="KW-1185">Reference proteome</keyword>
<accession>A0ABQ1KAS8</accession>
<organism evidence="3 4">
    <name type="scientific">Marinobacterium zhoushanense</name>
    <dbReference type="NCBI Taxonomy" id="1679163"/>
    <lineage>
        <taxon>Bacteria</taxon>
        <taxon>Pseudomonadati</taxon>
        <taxon>Pseudomonadota</taxon>
        <taxon>Gammaproteobacteria</taxon>
        <taxon>Oceanospirillales</taxon>
        <taxon>Oceanospirillaceae</taxon>
        <taxon>Marinobacterium</taxon>
    </lineage>
</organism>
<dbReference type="InterPro" id="IPR039447">
    <property type="entry name" value="UreH-like_TM_dom"/>
</dbReference>
<name>A0ABQ1KAS8_9GAMM</name>
<dbReference type="Proteomes" id="UP000629025">
    <property type="component" value="Unassembled WGS sequence"/>
</dbReference>
<gene>
    <name evidence="3" type="ORF">GCM10011352_15000</name>
</gene>
<feature type="transmembrane region" description="Helical" evidence="1">
    <location>
        <begin position="78"/>
        <end position="99"/>
    </location>
</feature>
<comment type="caution">
    <text evidence="3">The sequence shown here is derived from an EMBL/GenBank/DDBJ whole genome shotgun (WGS) entry which is preliminary data.</text>
</comment>
<dbReference type="RefSeq" id="WP_188746929.1">
    <property type="nucleotide sequence ID" value="NZ_BMIJ01000003.1"/>
</dbReference>
<feature type="transmembrane region" description="Helical" evidence="1">
    <location>
        <begin position="132"/>
        <end position="153"/>
    </location>
</feature>
<evidence type="ECO:0000259" key="2">
    <source>
        <dbReference type="Pfam" id="PF13386"/>
    </source>
</evidence>
<feature type="transmembrane region" description="Helical" evidence="1">
    <location>
        <begin position="44"/>
        <end position="66"/>
    </location>
</feature>
<evidence type="ECO:0000313" key="4">
    <source>
        <dbReference type="Proteomes" id="UP000629025"/>
    </source>
</evidence>
<protein>
    <recommendedName>
        <fullName evidence="2">Urease accessory protein UreH-like transmembrane domain-containing protein</fullName>
    </recommendedName>
</protein>
<evidence type="ECO:0000256" key="1">
    <source>
        <dbReference type="SAM" id="Phobius"/>
    </source>
</evidence>
<keyword evidence="1" id="KW-0812">Transmembrane</keyword>